<dbReference type="OrthoDB" id="4624401at2759"/>
<name>A0A2P5I707_DIAHE</name>
<evidence type="ECO:0000313" key="2">
    <source>
        <dbReference type="EMBL" id="POS78276.1"/>
    </source>
</evidence>
<dbReference type="InParanoid" id="A0A2P5I707"/>
<protein>
    <submittedName>
        <fullName evidence="2">Uncharacterized protein</fullName>
    </submittedName>
</protein>
<feature type="compositionally biased region" description="Polar residues" evidence="1">
    <location>
        <begin position="1"/>
        <end position="12"/>
    </location>
</feature>
<comment type="caution">
    <text evidence="2">The sequence shown here is derived from an EMBL/GenBank/DDBJ whole genome shotgun (WGS) entry which is preliminary data.</text>
</comment>
<dbReference type="EMBL" id="MAVT02000199">
    <property type="protein sequence ID" value="POS78276.1"/>
    <property type="molecule type" value="Genomic_DNA"/>
</dbReference>
<organism evidence="2 3">
    <name type="scientific">Diaporthe helianthi</name>
    <dbReference type="NCBI Taxonomy" id="158607"/>
    <lineage>
        <taxon>Eukaryota</taxon>
        <taxon>Fungi</taxon>
        <taxon>Dikarya</taxon>
        <taxon>Ascomycota</taxon>
        <taxon>Pezizomycotina</taxon>
        <taxon>Sordariomycetes</taxon>
        <taxon>Sordariomycetidae</taxon>
        <taxon>Diaporthales</taxon>
        <taxon>Diaporthaceae</taxon>
        <taxon>Diaporthe</taxon>
    </lineage>
</organism>
<sequence length="345" mass="38673">MSSDSSAITVGTTPRLYPGGTFGQRARTPAAASPVKPSIKTEIAPDGFSMLSPDSMYRIDELHAGRREPGFSGLHNLAESVFERTLKPPRPSNHEAIRRAVLWDHVAKSFRRAIADIPSGSYVAVCSNSGPYNAEFEDRHPADYVPEASCGIMFVSMFRGDYTNINRGWIQVGVPCNPDDGRLFASLRLLCCVAGRADLEFMITDLASSNDIPRELVNLPRKHRLPYGAVTDTWRPTNLGNHYFSSGGFLEIEYEEFRNSFAADGDLYGHDEAVLYMRSPIIIFTGQKSDDRFVYFQPGTVIRDVTWLELKDSVLQGSYIAEMRREDAIRFDQEGFPVEMVHKRE</sequence>
<gene>
    <name evidence="2" type="ORF">DHEL01_v203333</name>
</gene>
<reference evidence="2" key="1">
    <citation type="submission" date="2017-09" db="EMBL/GenBank/DDBJ databases">
        <title>Polyketide synthases of a Diaporthe helianthi virulent isolate.</title>
        <authorList>
            <person name="Baroncelli R."/>
        </authorList>
    </citation>
    <scope>NUCLEOTIDE SEQUENCE [LARGE SCALE GENOMIC DNA]</scope>
    <source>
        <strain evidence="2">7/96</strain>
    </source>
</reference>
<proteinExistence type="predicted"/>
<dbReference type="AlphaFoldDB" id="A0A2P5I707"/>
<accession>A0A2P5I707</accession>
<feature type="region of interest" description="Disordered" evidence="1">
    <location>
        <begin position="1"/>
        <end position="37"/>
    </location>
</feature>
<evidence type="ECO:0000256" key="1">
    <source>
        <dbReference type="SAM" id="MobiDB-lite"/>
    </source>
</evidence>
<dbReference type="Proteomes" id="UP000094444">
    <property type="component" value="Unassembled WGS sequence"/>
</dbReference>
<evidence type="ECO:0000313" key="3">
    <source>
        <dbReference type="Proteomes" id="UP000094444"/>
    </source>
</evidence>
<keyword evidence="3" id="KW-1185">Reference proteome</keyword>